<dbReference type="SUPFAM" id="SSF161111">
    <property type="entry name" value="Cation efflux protein transmembrane domain-like"/>
    <property type="match status" value="1"/>
</dbReference>
<dbReference type="InterPro" id="IPR058533">
    <property type="entry name" value="Cation_efflux_TM"/>
</dbReference>
<dbReference type="AlphaFoldDB" id="A0A5K1HYP7"/>
<comment type="subcellular location">
    <subcellularLocation>
        <location evidence="1">Membrane</location>
        <topology evidence="1">Multi-pass membrane protein</topology>
    </subcellularLocation>
</comment>
<dbReference type="InterPro" id="IPR027470">
    <property type="entry name" value="Cation_efflux_CTD"/>
</dbReference>
<dbReference type="RefSeq" id="WP_151442197.1">
    <property type="nucleotide sequence ID" value="NZ_CABVOU010000016.1"/>
</dbReference>
<dbReference type="Pfam" id="PF16916">
    <property type="entry name" value="ZT_dimer"/>
    <property type="match status" value="1"/>
</dbReference>
<evidence type="ECO:0000259" key="11">
    <source>
        <dbReference type="Pfam" id="PF01545"/>
    </source>
</evidence>
<dbReference type="InterPro" id="IPR036837">
    <property type="entry name" value="Cation_efflux_CTD_sf"/>
</dbReference>
<organism evidence="13 14">
    <name type="scientific">Halomonas lysinitropha</name>
    <dbReference type="NCBI Taxonomy" id="2607506"/>
    <lineage>
        <taxon>Bacteria</taxon>
        <taxon>Pseudomonadati</taxon>
        <taxon>Pseudomonadota</taxon>
        <taxon>Gammaproteobacteria</taxon>
        <taxon>Oceanospirillales</taxon>
        <taxon>Halomonadaceae</taxon>
        <taxon>Halomonas</taxon>
    </lineage>
</organism>
<keyword evidence="4" id="KW-0410">Iron transport</keyword>
<evidence type="ECO:0000256" key="3">
    <source>
        <dbReference type="ARBA" id="ARBA00022448"/>
    </source>
</evidence>
<dbReference type="NCBIfam" id="TIGR01297">
    <property type="entry name" value="CDF"/>
    <property type="match status" value="1"/>
</dbReference>
<accession>A0A5K1HYP7</accession>
<dbReference type="Proteomes" id="UP000326725">
    <property type="component" value="Unassembled WGS sequence"/>
</dbReference>
<evidence type="ECO:0000256" key="7">
    <source>
        <dbReference type="ARBA" id="ARBA00022989"/>
    </source>
</evidence>
<evidence type="ECO:0000313" key="14">
    <source>
        <dbReference type="Proteomes" id="UP000326725"/>
    </source>
</evidence>
<dbReference type="InterPro" id="IPR027469">
    <property type="entry name" value="Cation_efflux_TMD_sf"/>
</dbReference>
<keyword evidence="8 10" id="KW-0472">Membrane</keyword>
<keyword evidence="5 10" id="KW-0812">Transmembrane</keyword>
<gene>
    <name evidence="13" type="primary">fieF</name>
    <name evidence="13" type="ORF">HALO32_00475</name>
</gene>
<dbReference type="InterPro" id="IPR050291">
    <property type="entry name" value="CDF_Transporter"/>
</dbReference>
<dbReference type="PANTHER" id="PTHR43840:SF15">
    <property type="entry name" value="MITOCHONDRIAL METAL TRANSPORTER 1-RELATED"/>
    <property type="match status" value="1"/>
</dbReference>
<feature type="transmembrane region" description="Helical" evidence="10">
    <location>
        <begin position="116"/>
        <end position="134"/>
    </location>
</feature>
<evidence type="ECO:0000259" key="12">
    <source>
        <dbReference type="Pfam" id="PF16916"/>
    </source>
</evidence>
<keyword evidence="3" id="KW-0813">Transport</keyword>
<dbReference type="Gene3D" id="1.20.1510.10">
    <property type="entry name" value="Cation efflux protein transmembrane domain"/>
    <property type="match status" value="1"/>
</dbReference>
<evidence type="ECO:0000256" key="4">
    <source>
        <dbReference type="ARBA" id="ARBA00022496"/>
    </source>
</evidence>
<keyword evidence="6" id="KW-0864">Zinc transport</keyword>
<comment type="similarity">
    <text evidence="2">Belongs to the cation diffusion facilitator (CDF) transporter (TC 2.A.4) family. FieF subfamily.</text>
</comment>
<keyword evidence="6" id="KW-0862">Zinc</keyword>
<dbReference type="GO" id="GO:0016020">
    <property type="term" value="C:membrane"/>
    <property type="evidence" value="ECO:0007669"/>
    <property type="project" value="UniProtKB-SubCell"/>
</dbReference>
<keyword evidence="4" id="KW-0408">Iron</keyword>
<proteinExistence type="inferred from homology"/>
<dbReference type="PANTHER" id="PTHR43840">
    <property type="entry name" value="MITOCHONDRIAL METAL TRANSPORTER 1-RELATED"/>
    <property type="match status" value="1"/>
</dbReference>
<feature type="transmembrane region" description="Helical" evidence="10">
    <location>
        <begin position="20"/>
        <end position="43"/>
    </location>
</feature>
<feature type="transmembrane region" description="Helical" evidence="10">
    <location>
        <begin position="83"/>
        <end position="104"/>
    </location>
</feature>
<dbReference type="GO" id="GO:0008324">
    <property type="term" value="F:monoatomic cation transmembrane transporter activity"/>
    <property type="evidence" value="ECO:0007669"/>
    <property type="project" value="InterPro"/>
</dbReference>
<feature type="domain" description="Cation efflux protein cytoplasmic" evidence="12">
    <location>
        <begin position="216"/>
        <end position="291"/>
    </location>
</feature>
<dbReference type="GO" id="GO:0006829">
    <property type="term" value="P:zinc ion transport"/>
    <property type="evidence" value="ECO:0007669"/>
    <property type="project" value="UniProtKB-KW"/>
</dbReference>
<dbReference type="Pfam" id="PF01545">
    <property type="entry name" value="Cation_efflux"/>
    <property type="match status" value="1"/>
</dbReference>
<keyword evidence="6" id="KW-0406">Ion transport</keyword>
<feature type="region of interest" description="Disordered" evidence="9">
    <location>
        <begin position="385"/>
        <end position="406"/>
    </location>
</feature>
<name>A0A5K1HYP7_9GAMM</name>
<evidence type="ECO:0000256" key="2">
    <source>
        <dbReference type="ARBA" id="ARBA00010212"/>
    </source>
</evidence>
<dbReference type="GO" id="GO:0006826">
    <property type="term" value="P:iron ion transport"/>
    <property type="evidence" value="ECO:0007669"/>
    <property type="project" value="UniProtKB-KW"/>
</dbReference>
<protein>
    <submittedName>
        <fullName evidence="13">Ferrous-iron efflux pump FieF</fullName>
    </submittedName>
</protein>
<keyword evidence="7 10" id="KW-1133">Transmembrane helix</keyword>
<dbReference type="Gene3D" id="3.30.70.1350">
    <property type="entry name" value="Cation efflux protein, cytoplasmic domain"/>
    <property type="match status" value="1"/>
</dbReference>
<dbReference type="InterPro" id="IPR002524">
    <property type="entry name" value="Cation_efflux"/>
</dbReference>
<feature type="domain" description="Cation efflux protein transmembrane" evidence="11">
    <location>
        <begin position="16"/>
        <end position="209"/>
    </location>
</feature>
<evidence type="ECO:0000256" key="9">
    <source>
        <dbReference type="SAM" id="MobiDB-lite"/>
    </source>
</evidence>
<evidence type="ECO:0000313" key="13">
    <source>
        <dbReference type="EMBL" id="VVZ94425.1"/>
    </source>
</evidence>
<dbReference type="FunFam" id="1.20.1510.10:FF:000006">
    <property type="entry name" value="Divalent cation efflux transporter"/>
    <property type="match status" value="1"/>
</dbReference>
<evidence type="ECO:0000256" key="5">
    <source>
        <dbReference type="ARBA" id="ARBA00022692"/>
    </source>
</evidence>
<evidence type="ECO:0000256" key="8">
    <source>
        <dbReference type="ARBA" id="ARBA00023136"/>
    </source>
</evidence>
<feature type="compositionally biased region" description="Low complexity" evidence="9">
    <location>
        <begin position="395"/>
        <end position="406"/>
    </location>
</feature>
<dbReference type="SUPFAM" id="SSF160240">
    <property type="entry name" value="Cation efflux protein cytoplasmic domain-like"/>
    <property type="match status" value="1"/>
</dbReference>
<keyword evidence="14" id="KW-1185">Reference proteome</keyword>
<evidence type="ECO:0000256" key="6">
    <source>
        <dbReference type="ARBA" id="ARBA00022906"/>
    </source>
</evidence>
<reference evidence="13 14" key="1">
    <citation type="submission" date="2019-09" db="EMBL/GenBank/DDBJ databases">
        <authorList>
            <person name="Criscuolo A."/>
        </authorList>
    </citation>
    <scope>NUCLEOTIDE SEQUENCE [LARGE SCALE GENOMIC DNA]</scope>
    <source>
        <strain evidence="14">3(2)</strain>
    </source>
</reference>
<evidence type="ECO:0000256" key="1">
    <source>
        <dbReference type="ARBA" id="ARBA00004141"/>
    </source>
</evidence>
<evidence type="ECO:0000256" key="10">
    <source>
        <dbReference type="SAM" id="Phobius"/>
    </source>
</evidence>
<sequence>MQSNPKKHQATRRVTMLSVAVNTLLGVAKIIVGWLVGSAALVADGIHSFSDLVTDCFVLAASHYGHQGPDHDHHYGHGRIETLATLFLGSVLIFVAGGIAWSSLERLLSSAEIPPPGVWAILLTALALLAKEWLFHLTRRVARRIGSQMLEANAWHHRSDVLSTGVVMVALVGSQFGATWIDTVAAVVVGLMVGKVGWDLLWDASRELVDTALPVATQEEMRQVALSVSGVRGIHDLRTRQSAGHTMLDLHVVVPTRISVSEGHEIGNEVSRRLRNAFPALTDLTFHIDPEDDAGEGDPSRFPGLPLRPEVENALARRWAELDVWPAIREIELHYLDGAVTVVICLDESSSFDSDAVIQLLEDRARDIEWLSHVEVRRLAGRPLSADHRQTLPPTSTDSTTSHISD</sequence>
<dbReference type="EMBL" id="CABVOU010000016">
    <property type="protein sequence ID" value="VVZ94425.1"/>
    <property type="molecule type" value="Genomic_DNA"/>
</dbReference>